<dbReference type="GO" id="GO:0004888">
    <property type="term" value="F:transmembrane signaling receptor activity"/>
    <property type="evidence" value="ECO:0007669"/>
    <property type="project" value="InterPro"/>
</dbReference>
<comment type="subcellular location">
    <subcellularLocation>
        <location evidence="1">Cell inner membrane</location>
        <topology evidence="1">Multi-pass membrane protein</topology>
    </subcellularLocation>
</comment>
<feature type="domain" description="T-SNARE coiled-coil homology" evidence="8">
    <location>
        <begin position="549"/>
        <end position="611"/>
    </location>
</feature>
<sequence>MRLRLTHKIAGLGALGIVGLLVVGVVYLVGTAEQTRYRVDATEARTLERAANTILIGMLELRRNEKDFLLRKDPRYVERHAALSRTVGADLAALQARAVGSSGSLADDVAAVRSGFDTYVGHVATLARSRTRLGLDENAGLEGTLRKAVQSIEREVATFDQPQLLATLLMMRRHEKDFMLRGDPRYGAEMKRRDAEFRSRLAASEVPAAARATILAALDAYQTGFFAWMEEAQGAAAAQKDASDAFAPVEPRIEAIHRGLEAARTRSETAETTAVDSTSRLLWIVIALVTLAVAGIAGVIGLTMSRPLTALTAGMRELAAGKFEIALPGLSRTDEIGDIARAVETFKVEAQERSRREAMAQAEQVRAAAAARKADMVRLADQFEQAVGGIIGMVSSAATELEATATTLTRTADTTQQMSATVSSASEEASTNVQAVAAATNQMSSSIGEISRQVQASSRIADEAVSQAAKTDSRVNELSRAAARIGDVVKLITDIAEQTNLLALNATIEAARAGEAGKGFAVVAGEVKALAGQTAKATGEISAQIAAMQSATQDSVSAIKEISGTIGQIAEVASAIAAAVEQQGAATAEISRNIQQAAAGTSEVAETITTVSRGAEETGAASGEVLNAAGQLAIESNQLREEVGKFLATVRAA</sequence>
<dbReference type="InterPro" id="IPR004090">
    <property type="entry name" value="Chemotax_Me-accpt_rcpt"/>
</dbReference>
<gene>
    <name evidence="10" type="ORF">CH341_04750</name>
</gene>
<evidence type="ECO:0000256" key="5">
    <source>
        <dbReference type="PROSITE-ProRule" id="PRU00284"/>
    </source>
</evidence>
<evidence type="ECO:0000256" key="2">
    <source>
        <dbReference type="ARBA" id="ARBA00022519"/>
    </source>
</evidence>
<feature type="domain" description="HAMP" evidence="9">
    <location>
        <begin position="302"/>
        <end position="355"/>
    </location>
</feature>
<reference evidence="10 11" key="1">
    <citation type="submission" date="2017-07" db="EMBL/GenBank/DDBJ databases">
        <title>Draft Genome Sequences of Select Purple Nonsulfur Bacteria.</title>
        <authorList>
            <person name="Lasarre B."/>
            <person name="Mckinlay J.B."/>
        </authorList>
    </citation>
    <scope>NUCLEOTIDE SEQUENCE [LARGE SCALE GENOMIC DNA]</scope>
    <source>
        <strain evidence="10 11">DSM 5909</strain>
    </source>
</reference>
<protein>
    <submittedName>
        <fullName evidence="10">Methyl-accepting chemotaxis protein</fullName>
    </submittedName>
</protein>
<dbReference type="GO" id="GO:0006935">
    <property type="term" value="P:chemotaxis"/>
    <property type="evidence" value="ECO:0007669"/>
    <property type="project" value="InterPro"/>
</dbReference>
<keyword evidence="2" id="KW-1003">Cell membrane</keyword>
<comment type="similarity">
    <text evidence="4">Belongs to the methyl-accepting chemotaxis (MCP) protein family.</text>
</comment>
<keyword evidence="2" id="KW-0997">Cell inner membrane</keyword>
<evidence type="ECO:0000256" key="4">
    <source>
        <dbReference type="ARBA" id="ARBA00029447"/>
    </source>
</evidence>
<keyword evidence="6" id="KW-1133">Transmembrane helix</keyword>
<dbReference type="OrthoDB" id="3289104at2"/>
<dbReference type="SMART" id="SM01358">
    <property type="entry name" value="HBM"/>
    <property type="match status" value="1"/>
</dbReference>
<keyword evidence="11" id="KW-1185">Reference proteome</keyword>
<evidence type="ECO:0000259" key="7">
    <source>
        <dbReference type="PROSITE" id="PS50111"/>
    </source>
</evidence>
<evidence type="ECO:0000256" key="3">
    <source>
        <dbReference type="ARBA" id="ARBA00023224"/>
    </source>
</evidence>
<keyword evidence="6" id="KW-0812">Transmembrane</keyword>
<name>A0A327L5J3_9BRAD</name>
<evidence type="ECO:0000259" key="8">
    <source>
        <dbReference type="PROSITE" id="PS50192"/>
    </source>
</evidence>
<dbReference type="EMBL" id="NPEX01000019">
    <property type="protein sequence ID" value="RAI45305.1"/>
    <property type="molecule type" value="Genomic_DNA"/>
</dbReference>
<dbReference type="InterPro" id="IPR003660">
    <property type="entry name" value="HAMP_dom"/>
</dbReference>
<keyword evidence="3 5" id="KW-0807">Transducer</keyword>
<dbReference type="SMART" id="SM00283">
    <property type="entry name" value="MA"/>
    <property type="match status" value="1"/>
</dbReference>
<dbReference type="InterPro" id="IPR004089">
    <property type="entry name" value="MCPsignal_dom"/>
</dbReference>
<dbReference type="InterPro" id="IPR000727">
    <property type="entry name" value="T_SNARE_dom"/>
</dbReference>
<dbReference type="Pfam" id="PF00015">
    <property type="entry name" value="MCPsignal"/>
    <property type="match status" value="1"/>
</dbReference>
<evidence type="ECO:0000313" key="11">
    <source>
        <dbReference type="Proteomes" id="UP000249130"/>
    </source>
</evidence>
<accession>A0A327L5J3</accession>
<feature type="transmembrane region" description="Helical" evidence="6">
    <location>
        <begin position="12"/>
        <end position="30"/>
    </location>
</feature>
<dbReference type="PROSITE" id="PS50885">
    <property type="entry name" value="HAMP"/>
    <property type="match status" value="1"/>
</dbReference>
<dbReference type="PROSITE" id="PS50192">
    <property type="entry name" value="T_SNARE"/>
    <property type="match status" value="1"/>
</dbReference>
<dbReference type="SUPFAM" id="SSF58104">
    <property type="entry name" value="Methyl-accepting chemotaxis protein (MCP) signaling domain"/>
    <property type="match status" value="1"/>
</dbReference>
<dbReference type="PROSITE" id="PS50111">
    <property type="entry name" value="CHEMOTAXIS_TRANSDUC_2"/>
    <property type="match status" value="1"/>
</dbReference>
<dbReference type="Gene3D" id="6.10.340.10">
    <property type="match status" value="1"/>
</dbReference>
<organism evidence="10 11">
    <name type="scientific">Rhodoplanes roseus</name>
    <dbReference type="NCBI Taxonomy" id="29409"/>
    <lineage>
        <taxon>Bacteria</taxon>
        <taxon>Pseudomonadati</taxon>
        <taxon>Pseudomonadota</taxon>
        <taxon>Alphaproteobacteria</taxon>
        <taxon>Hyphomicrobiales</taxon>
        <taxon>Nitrobacteraceae</taxon>
        <taxon>Rhodoplanes</taxon>
    </lineage>
</organism>
<keyword evidence="6" id="KW-0472">Membrane</keyword>
<dbReference type="Proteomes" id="UP000249130">
    <property type="component" value="Unassembled WGS sequence"/>
</dbReference>
<dbReference type="GO" id="GO:0007165">
    <property type="term" value="P:signal transduction"/>
    <property type="evidence" value="ECO:0007669"/>
    <property type="project" value="UniProtKB-KW"/>
</dbReference>
<dbReference type="Gene3D" id="1.10.287.950">
    <property type="entry name" value="Methyl-accepting chemotaxis protein"/>
    <property type="match status" value="1"/>
</dbReference>
<feature type="domain" description="Methyl-accepting transducer" evidence="7">
    <location>
        <begin position="397"/>
        <end position="633"/>
    </location>
</feature>
<evidence type="ECO:0000259" key="9">
    <source>
        <dbReference type="PROSITE" id="PS50885"/>
    </source>
</evidence>
<dbReference type="PANTHER" id="PTHR32089">
    <property type="entry name" value="METHYL-ACCEPTING CHEMOTAXIS PROTEIN MCPB"/>
    <property type="match status" value="1"/>
</dbReference>
<dbReference type="PRINTS" id="PR00260">
    <property type="entry name" value="CHEMTRNSDUCR"/>
</dbReference>
<evidence type="ECO:0000256" key="6">
    <source>
        <dbReference type="SAM" id="Phobius"/>
    </source>
</evidence>
<evidence type="ECO:0000256" key="1">
    <source>
        <dbReference type="ARBA" id="ARBA00004429"/>
    </source>
</evidence>
<dbReference type="Pfam" id="PF00672">
    <property type="entry name" value="HAMP"/>
    <property type="match status" value="1"/>
</dbReference>
<dbReference type="GO" id="GO:0005886">
    <property type="term" value="C:plasma membrane"/>
    <property type="evidence" value="ECO:0007669"/>
    <property type="project" value="UniProtKB-SubCell"/>
</dbReference>
<dbReference type="SMART" id="SM00304">
    <property type="entry name" value="HAMP"/>
    <property type="match status" value="1"/>
</dbReference>
<dbReference type="AlphaFoldDB" id="A0A327L5J3"/>
<comment type="caution">
    <text evidence="10">The sequence shown here is derived from an EMBL/GenBank/DDBJ whole genome shotgun (WGS) entry which is preliminary data.</text>
</comment>
<dbReference type="InterPro" id="IPR032255">
    <property type="entry name" value="HBM"/>
</dbReference>
<feature type="transmembrane region" description="Helical" evidence="6">
    <location>
        <begin position="281"/>
        <end position="302"/>
    </location>
</feature>
<evidence type="ECO:0000313" key="10">
    <source>
        <dbReference type="EMBL" id="RAI45305.1"/>
    </source>
</evidence>
<proteinExistence type="inferred from homology"/>
<dbReference type="RefSeq" id="WP_111417885.1">
    <property type="nucleotide sequence ID" value="NZ_NPEX01000019.1"/>
</dbReference>
<dbReference type="PANTHER" id="PTHR32089:SF112">
    <property type="entry name" value="LYSOZYME-LIKE PROTEIN-RELATED"/>
    <property type="match status" value="1"/>
</dbReference>
<dbReference type="CDD" id="cd06225">
    <property type="entry name" value="HAMP"/>
    <property type="match status" value="1"/>
</dbReference>